<protein>
    <submittedName>
        <fullName evidence="1">Enoyl-CoA hydratase</fullName>
        <ecNumber evidence="1">4.2.1.17</ecNumber>
    </submittedName>
</protein>
<dbReference type="CDD" id="cd06558">
    <property type="entry name" value="crotonase-like"/>
    <property type="match status" value="1"/>
</dbReference>
<evidence type="ECO:0000313" key="1">
    <source>
        <dbReference type="EMBL" id="MBV7255322.1"/>
    </source>
</evidence>
<keyword evidence="2" id="KW-1185">Reference proteome</keyword>
<dbReference type="Proteomes" id="UP000722336">
    <property type="component" value="Unassembled WGS sequence"/>
</dbReference>
<dbReference type="EMBL" id="JAGSPA010000001">
    <property type="protein sequence ID" value="MBV7255322.1"/>
    <property type="molecule type" value="Genomic_DNA"/>
</dbReference>
<keyword evidence="1" id="KW-0456">Lyase</keyword>
<organism evidence="1 2">
    <name type="scientific">Pacificimonas pallii</name>
    <dbReference type="NCBI Taxonomy" id="2827236"/>
    <lineage>
        <taxon>Bacteria</taxon>
        <taxon>Pseudomonadati</taxon>
        <taxon>Pseudomonadota</taxon>
        <taxon>Alphaproteobacteria</taxon>
        <taxon>Sphingomonadales</taxon>
        <taxon>Sphingosinicellaceae</taxon>
        <taxon>Pacificimonas</taxon>
    </lineage>
</organism>
<dbReference type="GO" id="GO:0004300">
    <property type="term" value="F:enoyl-CoA hydratase activity"/>
    <property type="evidence" value="ECO:0007669"/>
    <property type="project" value="UniProtKB-EC"/>
</dbReference>
<dbReference type="EC" id="4.2.1.17" evidence="1"/>
<gene>
    <name evidence="1" type="ORF">KCG44_00840</name>
</gene>
<dbReference type="PANTHER" id="PTHR11941:SF124">
    <property type="entry name" value="ENOYL-COA HYDRATASE ECHA13-RELATED"/>
    <property type="match status" value="1"/>
</dbReference>
<reference evidence="1 2" key="1">
    <citation type="submission" date="2021-04" db="EMBL/GenBank/DDBJ databases">
        <authorList>
            <person name="Pira H."/>
            <person name="Risdian C."/>
            <person name="Wink J."/>
        </authorList>
    </citation>
    <scope>NUCLEOTIDE SEQUENCE [LARGE SCALE GENOMIC DNA]</scope>
    <source>
        <strain evidence="1 2">WHA3</strain>
    </source>
</reference>
<dbReference type="Pfam" id="PF00378">
    <property type="entry name" value="ECH_1"/>
    <property type="match status" value="1"/>
</dbReference>
<proteinExistence type="predicted"/>
<dbReference type="InterPro" id="IPR001753">
    <property type="entry name" value="Enoyl-CoA_hydra/iso"/>
</dbReference>
<accession>A0ABS6SAC2</accession>
<dbReference type="RefSeq" id="WP_218443610.1">
    <property type="nucleotide sequence ID" value="NZ_JAGSPA010000001.1"/>
</dbReference>
<evidence type="ECO:0000313" key="2">
    <source>
        <dbReference type="Proteomes" id="UP000722336"/>
    </source>
</evidence>
<dbReference type="PANTHER" id="PTHR11941">
    <property type="entry name" value="ENOYL-COA HYDRATASE-RELATED"/>
    <property type="match status" value="1"/>
</dbReference>
<name>A0ABS6SAC2_9SPHN</name>
<sequence length="283" mass="30861">MREDDVLYALPAPHIALITLKRVEVRNAQDTQMLYAVHDAFKRAAGDDNIKVIILAANGAHFSAGNDLREVDEIQNLAAHDTIGMWSDFAAPGQEGMMAREREVYFGIAEAIRSVPKPTIAAVQGRCISGGLMLVWPCDIIVAADDASFIDNTLVLGIPGVEWFAHPFELGPRKAKEMLFGAEAVSAQDAAQLGMVNHVVPAKELREFAIALATRFAKQSSFALKLAKEAVNSFQDSQGREAAMKSAFLAHQLGHSHSKEVFGLPIDPRNLDAKLLKGTKYER</sequence>
<dbReference type="NCBIfam" id="NF006140">
    <property type="entry name" value="PRK08290.1"/>
    <property type="match status" value="1"/>
</dbReference>
<comment type="caution">
    <text evidence="1">The sequence shown here is derived from an EMBL/GenBank/DDBJ whole genome shotgun (WGS) entry which is preliminary data.</text>
</comment>